<evidence type="ECO:0000256" key="1">
    <source>
        <dbReference type="ARBA" id="ARBA00007471"/>
    </source>
</evidence>
<dbReference type="OrthoDB" id="271628at2759"/>
<dbReference type="Proteomes" id="UP000681722">
    <property type="component" value="Unassembled WGS sequence"/>
</dbReference>
<proteinExistence type="inferred from homology"/>
<feature type="domain" description="Myotubularin phosphatase" evidence="2">
    <location>
        <begin position="113"/>
        <end position="599"/>
    </location>
</feature>
<dbReference type="GO" id="GO:0004438">
    <property type="term" value="F:phosphatidylinositol-3-phosphate phosphatase activity"/>
    <property type="evidence" value="ECO:0007669"/>
    <property type="project" value="TreeGrafter"/>
</dbReference>
<dbReference type="EMBL" id="CAJOBC010000271">
    <property type="protein sequence ID" value="CAF3563668.1"/>
    <property type="molecule type" value="Genomic_DNA"/>
</dbReference>
<dbReference type="GO" id="GO:0016020">
    <property type="term" value="C:membrane"/>
    <property type="evidence" value="ECO:0007669"/>
    <property type="project" value="TreeGrafter"/>
</dbReference>
<dbReference type="SUPFAM" id="SSF52799">
    <property type="entry name" value="(Phosphotyrosine protein) phosphatases II"/>
    <property type="match status" value="1"/>
</dbReference>
<dbReference type="EMBL" id="CAJNOQ010000271">
    <property type="protein sequence ID" value="CAF0780522.1"/>
    <property type="molecule type" value="Genomic_DNA"/>
</dbReference>
<accession>A0A813R8W6</accession>
<name>A0A813R8W6_9BILA</name>
<dbReference type="InterPro" id="IPR030564">
    <property type="entry name" value="Myotubularin"/>
</dbReference>
<gene>
    <name evidence="3" type="ORF">GPM918_LOCUS2438</name>
    <name evidence="4" type="ORF">SRO942_LOCUS2438</name>
</gene>
<dbReference type="Gene3D" id="2.30.29.30">
    <property type="entry name" value="Pleckstrin-homology domain (PH domain)/Phosphotyrosine-binding domain (PTB)"/>
    <property type="match status" value="1"/>
</dbReference>
<evidence type="ECO:0000259" key="2">
    <source>
        <dbReference type="PROSITE" id="PS51339"/>
    </source>
</evidence>
<dbReference type="GO" id="GO:0005737">
    <property type="term" value="C:cytoplasm"/>
    <property type="evidence" value="ECO:0007669"/>
    <property type="project" value="TreeGrafter"/>
</dbReference>
<dbReference type="PROSITE" id="PS51339">
    <property type="entry name" value="PPASE_MYOTUBULARIN"/>
    <property type="match status" value="1"/>
</dbReference>
<dbReference type="AlphaFoldDB" id="A0A813R8W6"/>
<dbReference type="PANTHER" id="PTHR10807">
    <property type="entry name" value="MYOTUBULARIN-RELATED"/>
    <property type="match status" value="1"/>
</dbReference>
<keyword evidence="5" id="KW-1185">Reference proteome</keyword>
<evidence type="ECO:0000313" key="4">
    <source>
        <dbReference type="EMBL" id="CAF3563668.1"/>
    </source>
</evidence>
<dbReference type="InterPro" id="IPR010569">
    <property type="entry name" value="Myotubularin-like_Pase_dom"/>
</dbReference>
<dbReference type="InterPro" id="IPR029021">
    <property type="entry name" value="Prot-tyrosine_phosphatase-like"/>
</dbReference>
<evidence type="ECO:0000313" key="5">
    <source>
        <dbReference type="Proteomes" id="UP000663829"/>
    </source>
</evidence>
<comment type="caution">
    <text evidence="3">The sequence shown here is derived from an EMBL/GenBank/DDBJ whole genome shotgun (WGS) entry which is preliminary data.</text>
</comment>
<dbReference type="SUPFAM" id="SSF50729">
    <property type="entry name" value="PH domain-like"/>
    <property type="match status" value="1"/>
</dbReference>
<dbReference type="Proteomes" id="UP000663829">
    <property type="component" value="Unassembled WGS sequence"/>
</dbReference>
<organism evidence="3 5">
    <name type="scientific">Didymodactylos carnosus</name>
    <dbReference type="NCBI Taxonomy" id="1234261"/>
    <lineage>
        <taxon>Eukaryota</taxon>
        <taxon>Metazoa</taxon>
        <taxon>Spiralia</taxon>
        <taxon>Gnathifera</taxon>
        <taxon>Rotifera</taxon>
        <taxon>Eurotatoria</taxon>
        <taxon>Bdelloidea</taxon>
        <taxon>Philodinida</taxon>
        <taxon>Philodinidae</taxon>
        <taxon>Didymodactylos</taxon>
    </lineage>
</organism>
<dbReference type="Pfam" id="PF06602">
    <property type="entry name" value="Myotub-related"/>
    <property type="match status" value="1"/>
</dbReference>
<reference evidence="3" key="1">
    <citation type="submission" date="2021-02" db="EMBL/GenBank/DDBJ databases">
        <authorList>
            <person name="Nowell W R."/>
        </authorList>
    </citation>
    <scope>NUCLEOTIDE SEQUENCE</scope>
</reference>
<dbReference type="GO" id="GO:0046856">
    <property type="term" value="P:phosphatidylinositol dephosphorylation"/>
    <property type="evidence" value="ECO:0007669"/>
    <property type="project" value="TreeGrafter"/>
</dbReference>
<comment type="similarity">
    <text evidence="1">Belongs to the protein-tyrosine phosphatase family. Non-receptor class myotubularin subfamily.</text>
</comment>
<sequence>MYDETMNIVESNQNIKETLPDVFPELIKIIRKLLPQEIPLNLHVRNVDYTESTFDKLSGTLYLTTFRLVFAPDNAVVTSTTDFSSGNKFIGEYDIPLTSIYKINVAPVDSRTGFKSFLNEDQIKSETRSFTIITRDFRMVTFTKCLVIKSNSHASQQLPVTKMETYIDALKFSSKYQEKEQLYPYLALSRSTIDMGKRYDVSNLRHNSWVKRSISDEDSDFRFSEDERIKSYLMYSDWKSELDNANEEQWVVDREKFDERNIAIEDGPFVRLNRKEGTRGLIWHWTHTSLPSENNYRKQRMLVTVPDIPPESEGRDPLRRITTDSRLTTLNYSSHHYHHPSSDATQEFQRYNLSKFPCNLKRLQASYEKLLEICLIPAEDQDEKWLSKLNVCKWLKYVSNALHGAALLAKVLDYKHIELAGSDYDNSCLMSSLIQILLRPKCRTIKGFCELIVKEWITRGHHFRERFGYDNTSQSAQESPLFLLFLDCVYQLIVQNPFLFEFTDDLLIELYRSVCYCYHHTFVFNNVNERLDAMNNCPPHVLLLSTFDFSLYLYSNICRSLRNEASIFSSSLLPSTSTEVTVPYMTPTLRYPQSASTTYTPNRHHRQSLSYTNNIEQTVPGVNRHNYKSVYFEAPLGPSQHVTSTPVSEKPSMINDYSLSLAVTLRAPTVDALNEASLLDFENIESPQIFLNDLIVDWRLFNIVFWTKCYCRYEIFRLKQYDENSVQEQLSDELHFLHKQLKVEKMNYKRIQSSIVNSSSHIRNKSNREKSTLDIYYPFSYANSWHPNTLDTRV</sequence>
<evidence type="ECO:0000313" key="3">
    <source>
        <dbReference type="EMBL" id="CAF0780522.1"/>
    </source>
</evidence>
<dbReference type="PANTHER" id="PTHR10807:SF110">
    <property type="entry name" value="FI17948P1"/>
    <property type="match status" value="1"/>
</dbReference>
<protein>
    <recommendedName>
        <fullName evidence="2">Myotubularin phosphatase domain-containing protein</fullName>
    </recommendedName>
</protein>
<dbReference type="InterPro" id="IPR011993">
    <property type="entry name" value="PH-like_dom_sf"/>
</dbReference>